<gene>
    <name evidence="1" type="ORF">GCM10025863_29920</name>
</gene>
<accession>A0ABM8FXG2</accession>
<dbReference type="InterPro" id="IPR008995">
    <property type="entry name" value="Mo/tungstate-bd_C_term_dom"/>
</dbReference>
<reference evidence="2" key="1">
    <citation type="journal article" date="2019" name="Int. J. Syst. Evol. Microbiol.">
        <title>The Global Catalogue of Microorganisms (GCM) 10K type strain sequencing project: providing services to taxonomists for standard genome sequencing and annotation.</title>
        <authorList>
            <consortium name="The Broad Institute Genomics Platform"/>
            <consortium name="The Broad Institute Genome Sequencing Center for Infectious Disease"/>
            <person name="Wu L."/>
            <person name="Ma J."/>
        </authorList>
    </citation>
    <scope>NUCLEOTIDE SEQUENCE [LARGE SCALE GENOMIC DNA]</scope>
    <source>
        <strain evidence="2">NBRC 106310</strain>
    </source>
</reference>
<dbReference type="Proteomes" id="UP001321543">
    <property type="component" value="Chromosome"/>
</dbReference>
<name>A0ABM8FXG2_9MICO</name>
<proteinExistence type="predicted"/>
<dbReference type="SUPFAM" id="SSF50331">
    <property type="entry name" value="MOP-like"/>
    <property type="match status" value="1"/>
</dbReference>
<evidence type="ECO:0000313" key="1">
    <source>
        <dbReference type="EMBL" id="BDZ40378.1"/>
    </source>
</evidence>
<evidence type="ECO:0008006" key="3">
    <source>
        <dbReference type="Google" id="ProtNLM"/>
    </source>
</evidence>
<evidence type="ECO:0000313" key="2">
    <source>
        <dbReference type="Proteomes" id="UP001321543"/>
    </source>
</evidence>
<organism evidence="1 2">
    <name type="scientific">Microbacterium suwonense</name>
    <dbReference type="NCBI Taxonomy" id="683047"/>
    <lineage>
        <taxon>Bacteria</taxon>
        <taxon>Bacillati</taxon>
        <taxon>Actinomycetota</taxon>
        <taxon>Actinomycetes</taxon>
        <taxon>Micrococcales</taxon>
        <taxon>Microbacteriaceae</taxon>
        <taxon>Microbacterium</taxon>
    </lineage>
</organism>
<dbReference type="RefSeq" id="WP_286300902.1">
    <property type="nucleotide sequence ID" value="NZ_AP027728.1"/>
</dbReference>
<keyword evidence="2" id="KW-1185">Reference proteome</keyword>
<sequence>MPDGEFKARAQVSGILPTGGSWIVELDVAGGKMFSVTSLSPTLSVGDECHLWVASENLNLFDQDGARLDPERRLVAA</sequence>
<dbReference type="EMBL" id="AP027728">
    <property type="protein sequence ID" value="BDZ40378.1"/>
    <property type="molecule type" value="Genomic_DNA"/>
</dbReference>
<protein>
    <recommendedName>
        <fullName evidence="3">Transport-associated OB type 2 domain-containing protein</fullName>
    </recommendedName>
</protein>